<dbReference type="AlphaFoldDB" id="A0A502CWT7"/>
<dbReference type="InterPro" id="IPR001789">
    <property type="entry name" value="Sig_transdc_resp-reg_receiver"/>
</dbReference>
<proteinExistence type="predicted"/>
<dbReference type="InterPro" id="IPR036390">
    <property type="entry name" value="WH_DNA-bd_sf"/>
</dbReference>
<evidence type="ECO:0000313" key="13">
    <source>
        <dbReference type="Proteomes" id="UP000317722"/>
    </source>
</evidence>
<dbReference type="GO" id="GO:0003700">
    <property type="term" value="F:DNA-binding transcription factor activity"/>
    <property type="evidence" value="ECO:0007669"/>
    <property type="project" value="InterPro"/>
</dbReference>
<dbReference type="InterPro" id="IPR005471">
    <property type="entry name" value="Tscrpt_reg_IclR_N"/>
</dbReference>
<evidence type="ECO:0000256" key="6">
    <source>
        <dbReference type="ARBA" id="ARBA00023125"/>
    </source>
</evidence>
<dbReference type="GO" id="GO:0000156">
    <property type="term" value="F:phosphorelay response regulator activity"/>
    <property type="evidence" value="ECO:0007669"/>
    <property type="project" value="TreeGrafter"/>
</dbReference>
<dbReference type="PANTHER" id="PTHR45526">
    <property type="entry name" value="TRANSCRIPTIONAL REGULATORY PROTEIN DPIA"/>
    <property type="match status" value="1"/>
</dbReference>
<keyword evidence="6 9" id="KW-0238">DNA-binding</keyword>
<evidence type="ECO:0000256" key="4">
    <source>
        <dbReference type="ARBA" id="ARBA00023012"/>
    </source>
</evidence>
<evidence type="ECO:0000256" key="7">
    <source>
        <dbReference type="ARBA" id="ARBA00023159"/>
    </source>
</evidence>
<evidence type="ECO:0000256" key="9">
    <source>
        <dbReference type="PIRNR" id="PIRNR006171"/>
    </source>
</evidence>
<evidence type="ECO:0000256" key="2">
    <source>
        <dbReference type="ARBA" id="ARBA00022490"/>
    </source>
</evidence>
<dbReference type="PIRSF" id="PIRSF006171">
    <property type="entry name" value="RR_citrat_malat"/>
    <property type="match status" value="1"/>
</dbReference>
<dbReference type="PANTHER" id="PTHR45526:SF1">
    <property type="entry name" value="TRANSCRIPTIONAL REGULATORY PROTEIN DCUR-RELATED"/>
    <property type="match status" value="1"/>
</dbReference>
<evidence type="ECO:0000259" key="11">
    <source>
        <dbReference type="PROSITE" id="PS50110"/>
    </source>
</evidence>
<sequence>MIRVLVVDDDYHVAQAHSLSVARLDGFSVVGEAHTGAEAAELVASQAPDLLLLDMYLPDFSGLELVRRLAASGGRVPDFLLVTAARDIDSVRTAMQLGAFYYLVKPFTFVALREQLEAYRTWTESMGREGEADQQVVDTLFSLRGTPPRRAVASRALQPTMARVLEIVTTAKEPIGASDVAEILGASRPTAQRYLASLVSKQLLDLDLSYGGTGRPEHRYLPRKR</sequence>
<protein>
    <recommendedName>
        <fullName evidence="9">Transcriptional regulatory protein</fullName>
    </recommendedName>
</protein>
<dbReference type="Pfam" id="PF09339">
    <property type="entry name" value="HTH_IclR"/>
    <property type="match status" value="1"/>
</dbReference>
<feature type="domain" description="Response regulatory" evidence="11">
    <location>
        <begin position="3"/>
        <end position="120"/>
    </location>
</feature>
<evidence type="ECO:0000256" key="8">
    <source>
        <dbReference type="ARBA" id="ARBA00023163"/>
    </source>
</evidence>
<dbReference type="EMBL" id="RCZM01000003">
    <property type="protein sequence ID" value="TPG17273.1"/>
    <property type="molecule type" value="Genomic_DNA"/>
</dbReference>
<dbReference type="Proteomes" id="UP000317722">
    <property type="component" value="Unassembled WGS sequence"/>
</dbReference>
<keyword evidence="4 9" id="KW-0902">Two-component regulatory system</keyword>
<dbReference type="SMART" id="SM00448">
    <property type="entry name" value="REC"/>
    <property type="match status" value="1"/>
</dbReference>
<dbReference type="SUPFAM" id="SSF52172">
    <property type="entry name" value="CheY-like"/>
    <property type="match status" value="1"/>
</dbReference>
<dbReference type="RefSeq" id="WP_140740438.1">
    <property type="nucleotide sequence ID" value="NZ_RCZM01000003.1"/>
</dbReference>
<comment type="subcellular location">
    <subcellularLocation>
        <location evidence="1 9">Cytoplasm</location>
    </subcellularLocation>
</comment>
<evidence type="ECO:0000256" key="10">
    <source>
        <dbReference type="PROSITE-ProRule" id="PRU00169"/>
    </source>
</evidence>
<evidence type="ECO:0000256" key="3">
    <source>
        <dbReference type="ARBA" id="ARBA00022553"/>
    </source>
</evidence>
<dbReference type="PROSITE" id="PS50110">
    <property type="entry name" value="RESPONSE_REGULATORY"/>
    <property type="match status" value="1"/>
</dbReference>
<accession>A0A502CWT7</accession>
<comment type="caution">
    <text evidence="12">The sequence shown here is derived from an EMBL/GenBank/DDBJ whole genome shotgun (WGS) entry which is preliminary data.</text>
</comment>
<keyword evidence="3 10" id="KW-0597">Phosphoprotein</keyword>
<dbReference type="Gene3D" id="1.10.10.10">
    <property type="entry name" value="Winged helix-like DNA-binding domain superfamily/Winged helix DNA-binding domain"/>
    <property type="match status" value="1"/>
</dbReference>
<keyword evidence="2 9" id="KW-0963">Cytoplasm</keyword>
<evidence type="ECO:0000256" key="1">
    <source>
        <dbReference type="ARBA" id="ARBA00004496"/>
    </source>
</evidence>
<gene>
    <name evidence="12" type="ORF">EAH86_11015</name>
</gene>
<evidence type="ECO:0000313" key="12">
    <source>
        <dbReference type="EMBL" id="TPG17273.1"/>
    </source>
</evidence>
<dbReference type="InterPro" id="IPR036388">
    <property type="entry name" value="WH-like_DNA-bd_sf"/>
</dbReference>
<dbReference type="OrthoDB" id="7187989at2"/>
<name>A0A502CWT7_9MICO</name>
<dbReference type="InterPro" id="IPR011006">
    <property type="entry name" value="CheY-like_superfamily"/>
</dbReference>
<keyword evidence="7 9" id="KW-0010">Activator</keyword>
<dbReference type="Gene3D" id="3.40.50.2300">
    <property type="match status" value="1"/>
</dbReference>
<feature type="modified residue" description="4-aspartylphosphate" evidence="10">
    <location>
        <position position="54"/>
    </location>
</feature>
<dbReference type="InterPro" id="IPR051271">
    <property type="entry name" value="2C-system_Tx_regulators"/>
</dbReference>
<dbReference type="GO" id="GO:0003677">
    <property type="term" value="F:DNA binding"/>
    <property type="evidence" value="ECO:0007669"/>
    <property type="project" value="UniProtKB-KW"/>
</dbReference>
<organism evidence="12 13">
    <name type="scientific">Pedococcus bigeumensis</name>
    <dbReference type="NCBI Taxonomy" id="433644"/>
    <lineage>
        <taxon>Bacteria</taxon>
        <taxon>Bacillati</taxon>
        <taxon>Actinomycetota</taxon>
        <taxon>Actinomycetes</taxon>
        <taxon>Micrococcales</taxon>
        <taxon>Intrasporangiaceae</taxon>
        <taxon>Pedococcus</taxon>
    </lineage>
</organism>
<evidence type="ECO:0000256" key="5">
    <source>
        <dbReference type="ARBA" id="ARBA00023015"/>
    </source>
</evidence>
<reference evidence="12 13" key="1">
    <citation type="journal article" date="2019" name="Environ. Microbiol.">
        <title>Species interactions and distinct microbial communities in high Arctic permafrost affected cryosols are associated with the CH4 and CO2 gas fluxes.</title>
        <authorList>
            <person name="Altshuler I."/>
            <person name="Hamel J."/>
            <person name="Turney S."/>
            <person name="Magnuson E."/>
            <person name="Levesque R."/>
            <person name="Greer C."/>
            <person name="Whyte L.G."/>
        </authorList>
    </citation>
    <scope>NUCLEOTIDE SEQUENCE [LARGE SCALE GENOMIC DNA]</scope>
    <source>
        <strain evidence="12 13">S9.3A</strain>
    </source>
</reference>
<dbReference type="SUPFAM" id="SSF46785">
    <property type="entry name" value="Winged helix' DNA-binding domain"/>
    <property type="match status" value="1"/>
</dbReference>
<keyword evidence="13" id="KW-1185">Reference proteome</keyword>
<keyword evidence="8 9" id="KW-0804">Transcription</keyword>
<dbReference type="GO" id="GO:0005737">
    <property type="term" value="C:cytoplasm"/>
    <property type="evidence" value="ECO:0007669"/>
    <property type="project" value="UniProtKB-SubCell"/>
</dbReference>
<dbReference type="InterPro" id="IPR024187">
    <property type="entry name" value="Sig_transdc_resp-reg_cit/mal"/>
</dbReference>
<dbReference type="Pfam" id="PF00072">
    <property type="entry name" value="Response_reg"/>
    <property type="match status" value="1"/>
</dbReference>
<keyword evidence="5 9" id="KW-0805">Transcription regulation</keyword>